<gene>
    <name evidence="2" type="ORF">GGR93_000160</name>
</gene>
<dbReference type="AlphaFoldDB" id="A0A7W6M4P2"/>
<keyword evidence="1" id="KW-1133">Transmembrane helix</keyword>
<reference evidence="2 3" key="1">
    <citation type="submission" date="2020-08" db="EMBL/GenBank/DDBJ databases">
        <title>Genomic Encyclopedia of Type Strains, Phase IV (KMG-IV): sequencing the most valuable type-strain genomes for metagenomic binning, comparative biology and taxonomic classification.</title>
        <authorList>
            <person name="Goeker M."/>
        </authorList>
    </citation>
    <scope>NUCLEOTIDE SEQUENCE [LARGE SCALE GENOMIC DNA]</scope>
    <source>
        <strain evidence="2 3">DSM 101015</strain>
    </source>
</reference>
<keyword evidence="1" id="KW-0812">Transmembrane</keyword>
<keyword evidence="1" id="KW-0472">Membrane</keyword>
<evidence type="ECO:0000313" key="3">
    <source>
        <dbReference type="Proteomes" id="UP000565745"/>
    </source>
</evidence>
<name>A0A7W6M4P2_9RHOB</name>
<protein>
    <submittedName>
        <fullName evidence="2">Uncharacterized protein</fullName>
    </submittedName>
</protein>
<dbReference type="EMBL" id="JACIFU010000001">
    <property type="protein sequence ID" value="MBB4172399.1"/>
    <property type="molecule type" value="Genomic_DNA"/>
</dbReference>
<dbReference type="Proteomes" id="UP000565745">
    <property type="component" value="Unassembled WGS sequence"/>
</dbReference>
<evidence type="ECO:0000256" key="1">
    <source>
        <dbReference type="SAM" id="Phobius"/>
    </source>
</evidence>
<proteinExistence type="predicted"/>
<evidence type="ECO:0000313" key="2">
    <source>
        <dbReference type="EMBL" id="MBB4172399.1"/>
    </source>
</evidence>
<accession>A0A7W6M4P2</accession>
<organism evidence="2 3">
    <name type="scientific">Sulfitobacter noctilucicola</name>
    <dbReference type="NCBI Taxonomy" id="1342301"/>
    <lineage>
        <taxon>Bacteria</taxon>
        <taxon>Pseudomonadati</taxon>
        <taxon>Pseudomonadota</taxon>
        <taxon>Alphaproteobacteria</taxon>
        <taxon>Rhodobacterales</taxon>
        <taxon>Roseobacteraceae</taxon>
        <taxon>Sulfitobacter</taxon>
    </lineage>
</organism>
<sequence length="64" mass="6942">MMKQEDNAAQTPSGSKDRRGFSQIIFILIGLGIIGGGLWTLYMGDAPYHPEDVVTRGDTVTVTD</sequence>
<feature type="transmembrane region" description="Helical" evidence="1">
    <location>
        <begin position="21"/>
        <end position="42"/>
    </location>
</feature>
<keyword evidence="3" id="KW-1185">Reference proteome</keyword>
<comment type="caution">
    <text evidence="2">The sequence shown here is derived from an EMBL/GenBank/DDBJ whole genome shotgun (WGS) entry which is preliminary data.</text>
</comment>